<dbReference type="EMBL" id="SCJN01000164">
    <property type="protein sequence ID" value="RXD13839.1"/>
    <property type="molecule type" value="Genomic_DNA"/>
</dbReference>
<dbReference type="InterPro" id="IPR057786">
    <property type="entry name" value="YmgL-like"/>
</dbReference>
<proteinExistence type="predicted"/>
<dbReference type="Proteomes" id="UP000843571">
    <property type="component" value="Unassembled WGS sequence"/>
</dbReference>
<protein>
    <submittedName>
        <fullName evidence="3">Uncharacterized protein</fullName>
    </submittedName>
</protein>
<reference evidence="3" key="1">
    <citation type="journal article" date="2018" name="Genome Biol.">
        <title>SKESA: strategic k-mer extension for scrupulous assemblies.</title>
        <authorList>
            <person name="Souvorov A."/>
            <person name="Agarwala R."/>
            <person name="Lipman D.J."/>
        </authorList>
    </citation>
    <scope>NUCLEOTIDE SEQUENCE [LARGE SCALE GENOMIC DNA]</scope>
    <source>
        <strain evidence="3">C0382</strain>
        <strain evidence="2">EC00763</strain>
    </source>
</reference>
<evidence type="ECO:0000313" key="2">
    <source>
        <dbReference type="EMBL" id="HAH4526089.1"/>
    </source>
</evidence>
<dbReference type="AlphaFoldDB" id="A0A0A2RLU5"/>
<dbReference type="EMBL" id="CP107128">
    <property type="protein sequence ID" value="WLM97775.1"/>
    <property type="molecule type" value="Genomic_DNA"/>
</dbReference>
<reference evidence="4 6" key="2">
    <citation type="submission" date="2019-01" db="EMBL/GenBank/DDBJ databases">
        <title>Genomic analysis of febrile catheter-associated UTI E. coli isolates.</title>
        <authorList>
            <person name="Potter R."/>
            <person name="Zou Z."/>
            <person name="Henderson J."/>
            <person name="Dantas G."/>
        </authorList>
    </citation>
    <scope>NUCLEOTIDE SEQUENCE [LARGE SCALE GENOMIC DNA]</scope>
    <source>
        <strain evidence="4 6">29_CAASB</strain>
    </source>
</reference>
<sequence length="41" mass="4893">MEIKVQRPSLWMINTVFLLLPINNHQTNTIKLIFEMCSLDF</sequence>
<dbReference type="RefSeq" id="WP_023146274.1">
    <property type="nucleotide sequence ID" value="NZ_AP018784.2"/>
</dbReference>
<organism evidence="3">
    <name type="scientific">Escherichia coli</name>
    <dbReference type="NCBI Taxonomy" id="562"/>
    <lineage>
        <taxon>Bacteria</taxon>
        <taxon>Pseudomonadati</taxon>
        <taxon>Pseudomonadota</taxon>
        <taxon>Gammaproteobacteria</taxon>
        <taxon>Enterobacterales</taxon>
        <taxon>Enterobacteriaceae</taxon>
        <taxon>Escherichia</taxon>
    </lineage>
</organism>
<dbReference type="Proteomes" id="UP001285616">
    <property type="component" value="Unassembled WGS sequence"/>
</dbReference>
<reference evidence="3" key="3">
    <citation type="submission" date="2020-01" db="EMBL/GenBank/DDBJ databases">
        <authorList>
            <consortium name="NCBI Pathogen Detection Project"/>
        </authorList>
    </citation>
    <scope>NUCLEOTIDE SEQUENCE</scope>
    <source>
        <strain evidence="3">C0382</strain>
        <strain evidence="2">EC00763</strain>
    </source>
</reference>
<evidence type="ECO:0000313" key="1">
    <source>
        <dbReference type="EMBL" id="EMJ5254753.1"/>
    </source>
</evidence>
<evidence type="ECO:0000313" key="4">
    <source>
        <dbReference type="EMBL" id="RXD13839.1"/>
    </source>
</evidence>
<evidence type="ECO:0000313" key="3">
    <source>
        <dbReference type="EMBL" id="HAH7766681.1"/>
    </source>
</evidence>
<dbReference type="Pfam" id="PF23691">
    <property type="entry name" value="YmgL"/>
    <property type="match status" value="1"/>
</dbReference>
<gene>
    <name evidence="4" type="ORF">EPS76_18030</name>
    <name evidence="2" type="ORF">GRC73_19090</name>
    <name evidence="3" type="ORF">HIE29_000004</name>
    <name evidence="5" type="ORF">OGM49_09915</name>
    <name evidence="1" type="ORF">R8O40_002998</name>
</gene>
<dbReference type="EMBL" id="DABBJX010000025">
    <property type="protein sequence ID" value="HAH4526089.1"/>
    <property type="molecule type" value="Genomic_DNA"/>
</dbReference>
<dbReference type="Proteomes" id="UP001180189">
    <property type="component" value="Chromosome"/>
</dbReference>
<evidence type="ECO:0000313" key="5">
    <source>
        <dbReference type="EMBL" id="WLM97775.1"/>
    </source>
</evidence>
<accession>A0A0A2RLU5</accession>
<reference evidence="5" key="4">
    <citation type="journal article" date="2023" name="Microorganisms">
        <title>Comparative Genomic Analysis of ST131 Subclade C2 of ESBL-Producing E. coli Isolates from Patients with Recurrent and Sporadic Urinary Tract Infections.</title>
        <authorList>
            <person name="Jaen-Luchoro D."/>
            <person name="Kahnamouei A."/>
            <person name="Yazdanshenas S."/>
            <person name="Lindblom A."/>
            <person name="Samuelsson E."/>
            <person name="Ahren C."/>
            <person name="Karami N."/>
        </authorList>
    </citation>
    <scope>NUCLEOTIDE SEQUENCE</scope>
    <source>
        <strain evidence="5">S7</strain>
    </source>
</reference>
<evidence type="ECO:0000313" key="6">
    <source>
        <dbReference type="Proteomes" id="UP000288730"/>
    </source>
</evidence>
<dbReference type="Proteomes" id="UP000288730">
    <property type="component" value="Unassembled WGS sequence"/>
</dbReference>
<reference evidence="1" key="5">
    <citation type="submission" date="2024-02" db="EMBL/GenBank/DDBJ databases">
        <authorList>
            <consortium name="Clinical and Environmental Microbiology Branch: Whole genome sequencing antimicrobial resistance pathogens in the healthcare setting"/>
        </authorList>
    </citation>
    <scope>NUCLEOTIDE SEQUENCE</scope>
    <source>
        <strain evidence="1">1924188</strain>
    </source>
</reference>
<dbReference type="EMBL" id="ABONVU020000011">
    <property type="protein sequence ID" value="EMJ5254753.1"/>
    <property type="molecule type" value="Genomic_DNA"/>
</dbReference>
<dbReference type="EMBL" id="DABCJL010000001">
    <property type="protein sequence ID" value="HAH7766681.1"/>
    <property type="molecule type" value="Genomic_DNA"/>
</dbReference>
<name>A0A0A2RLU5_ECOLX</name>